<evidence type="ECO:0000313" key="3">
    <source>
        <dbReference type="EMBL" id="CAI4015858.1"/>
    </source>
</evidence>
<dbReference type="GO" id="GO:0015297">
    <property type="term" value="F:antiporter activity"/>
    <property type="evidence" value="ECO:0007669"/>
    <property type="project" value="InterPro"/>
</dbReference>
<keyword evidence="2" id="KW-0472">Membrane</keyword>
<name>A0A9P1DW07_9DINO</name>
<dbReference type="Pfam" id="PF01554">
    <property type="entry name" value="MatE"/>
    <property type="match status" value="1"/>
</dbReference>
<organism evidence="3">
    <name type="scientific">Cladocopium goreaui</name>
    <dbReference type="NCBI Taxonomy" id="2562237"/>
    <lineage>
        <taxon>Eukaryota</taxon>
        <taxon>Sar</taxon>
        <taxon>Alveolata</taxon>
        <taxon>Dinophyceae</taxon>
        <taxon>Suessiales</taxon>
        <taxon>Symbiodiniaceae</taxon>
        <taxon>Cladocopium</taxon>
    </lineage>
</organism>
<evidence type="ECO:0000313" key="4">
    <source>
        <dbReference type="EMBL" id="CAL1169233.1"/>
    </source>
</evidence>
<comment type="caution">
    <text evidence="3">The sequence shown here is derived from an EMBL/GenBank/DDBJ whole genome shotgun (WGS) entry which is preliminary data.</text>
</comment>
<accession>A0A9P1DW07</accession>
<gene>
    <name evidence="3" type="ORF">C1SCF055_LOCUS40661</name>
</gene>
<protein>
    <submittedName>
        <fullName evidence="5">Multidrug and toxin extrusion protein 1</fullName>
    </submittedName>
</protein>
<dbReference type="GO" id="GO:0016020">
    <property type="term" value="C:membrane"/>
    <property type="evidence" value="ECO:0007669"/>
    <property type="project" value="InterPro"/>
</dbReference>
<keyword evidence="6" id="KW-1185">Reference proteome</keyword>
<keyword evidence="2" id="KW-0812">Transmembrane</keyword>
<sequence length="239" mass="25637">MSRAAELGVNEEPRSFKAEVWDQTCLALPICAGLLSTQVVNTVSTVLVGHLGARDLAAVGLAVSLANVTGYSVIVGVATTLGTTAGQAFGARHFQEVSLGLQRCVLLCCALLILVGAMWFHSHRLLLLVGQEEIIAAMAAKYLRILFPGLCCFMVTQCLQLWLAAQRVTGIQASSGALLALVHLPLCWYLVDHLGYLGAAIATSAGNFLRMLWVIFKTCRALRDLENSWQGLSKLALRG</sequence>
<evidence type="ECO:0000256" key="2">
    <source>
        <dbReference type="SAM" id="Phobius"/>
    </source>
</evidence>
<comment type="similarity">
    <text evidence="1">Belongs to the multi antimicrobial extrusion (MATE) (TC 2.A.66.1) family.</text>
</comment>
<dbReference type="EMBL" id="CAMXCT030006555">
    <property type="protein sequence ID" value="CAL4803170.1"/>
    <property type="molecule type" value="Genomic_DNA"/>
</dbReference>
<evidence type="ECO:0000256" key="1">
    <source>
        <dbReference type="ARBA" id="ARBA00010199"/>
    </source>
</evidence>
<reference evidence="4" key="2">
    <citation type="submission" date="2024-04" db="EMBL/GenBank/DDBJ databases">
        <authorList>
            <person name="Chen Y."/>
            <person name="Shah S."/>
            <person name="Dougan E. K."/>
            <person name="Thang M."/>
            <person name="Chan C."/>
        </authorList>
    </citation>
    <scope>NUCLEOTIDE SEQUENCE [LARGE SCALE GENOMIC DNA]</scope>
</reference>
<dbReference type="EMBL" id="CAMXCT010006555">
    <property type="protein sequence ID" value="CAI4015858.1"/>
    <property type="molecule type" value="Genomic_DNA"/>
</dbReference>
<dbReference type="AlphaFoldDB" id="A0A9P1DW07"/>
<feature type="transmembrane region" description="Helical" evidence="2">
    <location>
        <begin position="142"/>
        <end position="164"/>
    </location>
</feature>
<proteinExistence type="inferred from homology"/>
<feature type="transmembrane region" description="Helical" evidence="2">
    <location>
        <begin position="104"/>
        <end position="122"/>
    </location>
</feature>
<keyword evidence="2" id="KW-1133">Transmembrane helix</keyword>
<evidence type="ECO:0000313" key="6">
    <source>
        <dbReference type="Proteomes" id="UP001152797"/>
    </source>
</evidence>
<dbReference type="PANTHER" id="PTHR11206">
    <property type="entry name" value="MULTIDRUG RESISTANCE PROTEIN"/>
    <property type="match status" value="1"/>
</dbReference>
<reference evidence="3" key="1">
    <citation type="submission" date="2022-10" db="EMBL/GenBank/DDBJ databases">
        <authorList>
            <person name="Chen Y."/>
            <person name="Dougan E. K."/>
            <person name="Chan C."/>
            <person name="Rhodes N."/>
            <person name="Thang M."/>
        </authorList>
    </citation>
    <scope>NUCLEOTIDE SEQUENCE</scope>
</reference>
<evidence type="ECO:0000313" key="5">
    <source>
        <dbReference type="EMBL" id="CAL4803170.1"/>
    </source>
</evidence>
<dbReference type="GO" id="GO:0042910">
    <property type="term" value="F:xenobiotic transmembrane transporter activity"/>
    <property type="evidence" value="ECO:0007669"/>
    <property type="project" value="InterPro"/>
</dbReference>
<dbReference type="OrthoDB" id="2126698at2759"/>
<dbReference type="InterPro" id="IPR002528">
    <property type="entry name" value="MATE_fam"/>
</dbReference>
<dbReference type="Proteomes" id="UP001152797">
    <property type="component" value="Unassembled WGS sequence"/>
</dbReference>
<dbReference type="EMBL" id="CAMXCT020006555">
    <property type="protein sequence ID" value="CAL1169233.1"/>
    <property type="molecule type" value="Genomic_DNA"/>
</dbReference>
<feature type="transmembrane region" description="Helical" evidence="2">
    <location>
        <begin position="197"/>
        <end position="216"/>
    </location>
</feature>